<evidence type="ECO:0000313" key="3">
    <source>
        <dbReference type="Proteomes" id="UP000235034"/>
    </source>
</evidence>
<dbReference type="RefSeq" id="WP_101623050.1">
    <property type="nucleotide sequence ID" value="NZ_NMWT01000028.1"/>
</dbReference>
<accession>A0A2N5IWU0</accession>
<dbReference type="Proteomes" id="UP000235034">
    <property type="component" value="Unassembled WGS sequence"/>
</dbReference>
<gene>
    <name evidence="2" type="ORF">Uis4E_2000</name>
</gene>
<organism evidence="2 3">
    <name type="scientific">Bifidobacterium parmae</name>
    <dbReference type="NCBI Taxonomy" id="361854"/>
    <lineage>
        <taxon>Bacteria</taxon>
        <taxon>Bacillati</taxon>
        <taxon>Actinomycetota</taxon>
        <taxon>Actinomycetes</taxon>
        <taxon>Bifidobacteriales</taxon>
        <taxon>Bifidobacteriaceae</taxon>
        <taxon>Bifidobacterium</taxon>
    </lineage>
</organism>
<dbReference type="EMBL" id="NMWT01000028">
    <property type="protein sequence ID" value="PLS26425.1"/>
    <property type="molecule type" value="Genomic_DNA"/>
</dbReference>
<evidence type="ECO:0000256" key="1">
    <source>
        <dbReference type="SAM" id="Phobius"/>
    </source>
</evidence>
<feature type="transmembrane region" description="Helical" evidence="1">
    <location>
        <begin position="87"/>
        <end position="110"/>
    </location>
</feature>
<feature type="transmembrane region" description="Helical" evidence="1">
    <location>
        <begin position="12"/>
        <end position="33"/>
    </location>
</feature>
<feature type="transmembrane region" description="Helical" evidence="1">
    <location>
        <begin position="45"/>
        <end position="67"/>
    </location>
</feature>
<keyword evidence="3" id="KW-1185">Reference proteome</keyword>
<keyword evidence="1" id="KW-0812">Transmembrane</keyword>
<comment type="caution">
    <text evidence="2">The sequence shown here is derived from an EMBL/GenBank/DDBJ whole genome shotgun (WGS) entry which is preliminary data.</text>
</comment>
<keyword evidence="1" id="KW-1133">Transmembrane helix</keyword>
<name>A0A2N5IWU0_9BIFI</name>
<evidence type="ECO:0000313" key="2">
    <source>
        <dbReference type="EMBL" id="PLS26425.1"/>
    </source>
</evidence>
<reference evidence="2 3" key="1">
    <citation type="submission" date="2017-07" db="EMBL/GenBank/DDBJ databases">
        <title>Bifidobacterium novel species.</title>
        <authorList>
            <person name="Lugli G.A."/>
            <person name="Milani C."/>
            <person name="Duranti S."/>
            <person name="Mangifesta M."/>
        </authorList>
    </citation>
    <scope>NUCLEOTIDE SEQUENCE [LARGE SCALE GENOMIC DNA]</scope>
    <source>
        <strain evidence="2 3">77</strain>
    </source>
</reference>
<sequence length="115" mass="12737">MESIFAIIDMLPAYGLLCYLLVSICVIVAFRAMTRIDCERRRLRVTVVALLGGSAFVALLAYATYAIAAPYAQPDMVDFYRTYQPVVPLFLIGLFCLQFVSGVAAATGWCRRKGQ</sequence>
<dbReference type="OrthoDB" id="3233528at2"/>
<protein>
    <submittedName>
        <fullName evidence="2">Uncharacterized protein</fullName>
    </submittedName>
</protein>
<keyword evidence="1" id="KW-0472">Membrane</keyword>
<proteinExistence type="predicted"/>
<dbReference type="AlphaFoldDB" id="A0A2N5IWU0"/>